<dbReference type="Proteomes" id="UP000295645">
    <property type="component" value="Unassembled WGS sequence"/>
</dbReference>
<dbReference type="Pfam" id="PF00535">
    <property type="entry name" value="Glycos_transf_2"/>
    <property type="match status" value="1"/>
</dbReference>
<evidence type="ECO:0000259" key="2">
    <source>
        <dbReference type="Pfam" id="PF00535"/>
    </source>
</evidence>
<evidence type="ECO:0000256" key="1">
    <source>
        <dbReference type="ARBA" id="ARBA00038494"/>
    </source>
</evidence>
<dbReference type="OrthoDB" id="9815923at2"/>
<gene>
    <name evidence="3" type="ORF">EC912_102667</name>
</gene>
<protein>
    <submittedName>
        <fullName evidence="3">Glycosyltransferase involved in cell wall biosynthesis</fullName>
    </submittedName>
</protein>
<dbReference type="CDD" id="cd02511">
    <property type="entry name" value="Beta4Glucosyltransferase"/>
    <property type="match status" value="1"/>
</dbReference>
<keyword evidence="3" id="KW-0808">Transferase</keyword>
<dbReference type="EMBL" id="SMCS01000002">
    <property type="protein sequence ID" value="TCV96316.1"/>
    <property type="molecule type" value="Genomic_DNA"/>
</dbReference>
<organism evidence="3 4">
    <name type="scientific">Luteibacter rhizovicinus</name>
    <dbReference type="NCBI Taxonomy" id="242606"/>
    <lineage>
        <taxon>Bacteria</taxon>
        <taxon>Pseudomonadati</taxon>
        <taxon>Pseudomonadota</taxon>
        <taxon>Gammaproteobacteria</taxon>
        <taxon>Lysobacterales</taxon>
        <taxon>Rhodanobacteraceae</taxon>
        <taxon>Luteibacter</taxon>
    </lineage>
</organism>
<dbReference type="RefSeq" id="WP_132142509.1">
    <property type="nucleotide sequence ID" value="NZ_SMCS01000002.1"/>
</dbReference>
<dbReference type="PANTHER" id="PTHR43630:SF2">
    <property type="entry name" value="GLYCOSYLTRANSFERASE"/>
    <property type="match status" value="1"/>
</dbReference>
<evidence type="ECO:0000313" key="4">
    <source>
        <dbReference type="Proteomes" id="UP000295645"/>
    </source>
</evidence>
<dbReference type="GO" id="GO:0016740">
    <property type="term" value="F:transferase activity"/>
    <property type="evidence" value="ECO:0007669"/>
    <property type="project" value="UniProtKB-KW"/>
</dbReference>
<accession>A0A4R3YV54</accession>
<dbReference type="Gene3D" id="3.90.550.10">
    <property type="entry name" value="Spore Coat Polysaccharide Biosynthesis Protein SpsA, Chain A"/>
    <property type="match status" value="1"/>
</dbReference>
<feature type="domain" description="Glycosyltransferase 2-like" evidence="2">
    <location>
        <begin position="7"/>
        <end position="95"/>
    </location>
</feature>
<comment type="caution">
    <text evidence="3">The sequence shown here is derived from an EMBL/GenBank/DDBJ whole genome shotgun (WGS) entry which is preliminary data.</text>
</comment>
<dbReference type="InterPro" id="IPR001173">
    <property type="entry name" value="Glyco_trans_2-like"/>
</dbReference>
<evidence type="ECO:0000313" key="3">
    <source>
        <dbReference type="EMBL" id="TCV96316.1"/>
    </source>
</evidence>
<comment type="similarity">
    <text evidence="1">Belongs to the glycosyltransferase 2 family. WaaE/KdtX subfamily.</text>
</comment>
<reference evidence="3 4" key="1">
    <citation type="submission" date="2019-03" db="EMBL/GenBank/DDBJ databases">
        <title>Above-ground endophytic microbial communities from plants in different locations in the United States.</title>
        <authorList>
            <person name="Frank C."/>
        </authorList>
    </citation>
    <scope>NUCLEOTIDE SEQUENCE [LARGE SCALE GENOMIC DNA]</scope>
    <source>
        <strain evidence="3 4">LP_13_YM</strain>
    </source>
</reference>
<name>A0A4R3YV54_9GAMM</name>
<dbReference type="AlphaFoldDB" id="A0A4R3YV54"/>
<sequence length="271" mass="30942">MANLPLSLVVITYNEAHTIARCLDSVPFAAEKIVVDSGSTDDTVAIAIAHGARVVHQDWLGFGPQRNFATGQASHDWLLALDADEFLSPELAAELSQALPGIMASDAPAAWLRRRTIYMGRPMRWYRPAVGEKMARLWHRDRARWTDARVHESLRFEGSAPTLRAPFDHVNNPSLAEKQLKVLRYAELKCRDWLDKNKPVRMWQTPFVFALAFIKDYIFRLAFLDGWRGYAIAQTAASYAVYKRMRYYEMRNNPLSRDTAATALHRHGLDR</sequence>
<dbReference type="InterPro" id="IPR029044">
    <property type="entry name" value="Nucleotide-diphossugar_trans"/>
</dbReference>
<proteinExistence type="inferred from homology"/>
<dbReference type="PANTHER" id="PTHR43630">
    <property type="entry name" value="POLY-BETA-1,6-N-ACETYL-D-GLUCOSAMINE SYNTHASE"/>
    <property type="match status" value="1"/>
</dbReference>
<keyword evidence="4" id="KW-1185">Reference proteome</keyword>
<dbReference type="SUPFAM" id="SSF53448">
    <property type="entry name" value="Nucleotide-diphospho-sugar transferases"/>
    <property type="match status" value="1"/>
</dbReference>